<evidence type="ECO:0000256" key="3">
    <source>
        <dbReference type="ARBA" id="ARBA00022692"/>
    </source>
</evidence>
<name>A0A2J7QM73_9NEOP</name>
<feature type="transmembrane region" description="Helical" evidence="13">
    <location>
        <begin position="656"/>
        <end position="679"/>
    </location>
</feature>
<evidence type="ECO:0000256" key="11">
    <source>
        <dbReference type="ARBA" id="ARBA00023180"/>
    </source>
</evidence>
<evidence type="ECO:0000313" key="18">
    <source>
        <dbReference type="Proteomes" id="UP000235965"/>
    </source>
</evidence>
<dbReference type="InterPro" id="IPR032695">
    <property type="entry name" value="Integrin_dom_sf"/>
</dbReference>
<evidence type="ECO:0000259" key="15">
    <source>
        <dbReference type="Pfam" id="PF20805"/>
    </source>
</evidence>
<dbReference type="EMBL" id="NEVH01013215">
    <property type="protein sequence ID" value="PNF29704.1"/>
    <property type="molecule type" value="Genomic_DNA"/>
</dbReference>
<comment type="similarity">
    <text evidence="2 13">Belongs to the integrin alpha chain family.</text>
</comment>
<keyword evidence="9 13" id="KW-0472">Membrane</keyword>
<dbReference type="GO" id="GO:0007157">
    <property type="term" value="P:heterophilic cell-cell adhesion via plasma membrane cell adhesion molecules"/>
    <property type="evidence" value="ECO:0007669"/>
    <property type="project" value="UniProtKB-ARBA"/>
</dbReference>
<dbReference type="GO" id="GO:0007229">
    <property type="term" value="P:integrin-mediated signaling pathway"/>
    <property type="evidence" value="ECO:0007669"/>
    <property type="project" value="UniProtKB-KW"/>
</dbReference>
<dbReference type="Proteomes" id="UP000235965">
    <property type="component" value="Unassembled WGS sequence"/>
</dbReference>
<dbReference type="AlphaFoldDB" id="A0A2J7QM73"/>
<dbReference type="GO" id="GO:0033627">
    <property type="term" value="P:cell adhesion mediated by integrin"/>
    <property type="evidence" value="ECO:0007669"/>
    <property type="project" value="TreeGrafter"/>
</dbReference>
<dbReference type="Pfam" id="PF01839">
    <property type="entry name" value="FG-GAP"/>
    <property type="match status" value="1"/>
</dbReference>
<evidence type="ECO:0000256" key="4">
    <source>
        <dbReference type="ARBA" id="ARBA00022729"/>
    </source>
</evidence>
<dbReference type="PANTHER" id="PTHR23220:SF83">
    <property type="entry name" value="INTEGRIN ALPHA-PS3-RELATED"/>
    <property type="match status" value="1"/>
</dbReference>
<feature type="repeat" description="FG-GAP" evidence="12">
    <location>
        <begin position="58"/>
        <end position="120"/>
    </location>
</feature>
<evidence type="ECO:0000256" key="9">
    <source>
        <dbReference type="ARBA" id="ARBA00023136"/>
    </source>
</evidence>
<dbReference type="PANTHER" id="PTHR23220">
    <property type="entry name" value="INTEGRIN ALPHA"/>
    <property type="match status" value="1"/>
</dbReference>
<evidence type="ECO:0000256" key="8">
    <source>
        <dbReference type="ARBA" id="ARBA00023037"/>
    </source>
</evidence>
<dbReference type="InterPro" id="IPR028994">
    <property type="entry name" value="Integrin_alpha_N"/>
</dbReference>
<dbReference type="GO" id="GO:0005178">
    <property type="term" value="F:integrin binding"/>
    <property type="evidence" value="ECO:0007669"/>
    <property type="project" value="TreeGrafter"/>
</dbReference>
<dbReference type="InterPro" id="IPR013517">
    <property type="entry name" value="FG-GAP"/>
</dbReference>
<sequence length="722" mass="80106">MILGSRRHGARFGIALANIGDLNMDGYEDIAVGAPYEGNGVVYIYHGSVDGIKYEPAQIIQAENIDPQIKGFGISLSKGADVDGNHYNDIAVGAFKSGHAVVLKSHPIITFKPTLNTSTRSVSRKAFNFSCTSCLSYTGWSVPDTVDAKVTLQVDLSFGRANFISNEFRRTNTHAYNITLRRGKQWCKDLRVQNTQQIVYRTEPLLLAMTYELTNNPNKVQPRGPRDSAADEFCMECPVLDSAQSTIITTMVAFETGCRSFVCTPDIKIDARFMGIEETFILGEKQTLGIRLEVENIGEPAFFTRVNLIIPKVTPVVEIPSICYDLSNQDRKETYVLVCDIGYPLEKNYTMDLVMSMKDVPAGTKTLTFKVNVTSAGNDNNPSDNHKELVLPIVIQADMTIAGIPSQDQIVYMTKGNTYIKDLTLSHTFQVWNSGPSTVETAEIEFQIPHQYVLPPTQEIFMRVLEPQLQTSASIMCTPVMGFSFWNPSSEIPTIDPNLSDGEGPDDDFYQLSNRRPPSLSKRSVSNTENREENFADSMPKVSVPDDAPSTSNFSMPPSKRTLFLNCTDPKVDCFTVKCSGGPFLPNKTQAVINFQLRPDFVVLESQLQMKDIILFSSMGTVTIRDPPDALQPQGHKPDYADVHTRFLGTIPEGSVATWIIVLAVICGILILLLIATALHKIGFFKREKKEELKALKDAEVVTNEEEDCTDFQADVISSDEL</sequence>
<dbReference type="GO" id="GO:0009897">
    <property type="term" value="C:external side of plasma membrane"/>
    <property type="evidence" value="ECO:0007669"/>
    <property type="project" value="TreeGrafter"/>
</dbReference>
<feature type="domain" description="Integrin alpha third immunoglobulin-like" evidence="16">
    <location>
        <begin position="425"/>
        <end position="598"/>
    </location>
</feature>
<evidence type="ECO:0000313" key="17">
    <source>
        <dbReference type="EMBL" id="PNF29704.1"/>
    </source>
</evidence>
<keyword evidence="11" id="KW-0325">Glycoprotein</keyword>
<evidence type="ECO:0000256" key="14">
    <source>
        <dbReference type="SAM" id="MobiDB-lite"/>
    </source>
</evidence>
<proteinExistence type="inferred from homology"/>
<dbReference type="PRINTS" id="PR01185">
    <property type="entry name" value="INTEGRINA"/>
</dbReference>
<dbReference type="Gene3D" id="2.60.40.1460">
    <property type="entry name" value="Integrin domains. Chain A, domain 2"/>
    <property type="match status" value="1"/>
</dbReference>
<feature type="domain" description="Integrin alpha second immunoglobulin-like" evidence="15">
    <location>
        <begin position="262"/>
        <end position="390"/>
    </location>
</feature>
<dbReference type="SMART" id="SM00191">
    <property type="entry name" value="Int_alpha"/>
    <property type="match status" value="2"/>
</dbReference>
<dbReference type="InterPro" id="IPR013519">
    <property type="entry name" value="Int_alpha_beta-p"/>
</dbReference>
<evidence type="ECO:0000256" key="2">
    <source>
        <dbReference type="ARBA" id="ARBA00008054"/>
    </source>
</evidence>
<dbReference type="Pfam" id="PF20805">
    <property type="entry name" value="Integrin_A_Ig_2"/>
    <property type="match status" value="1"/>
</dbReference>
<dbReference type="Pfam" id="PF20806">
    <property type="entry name" value="Integrin_A_Ig_3"/>
    <property type="match status" value="1"/>
</dbReference>
<dbReference type="Gene3D" id="2.130.10.130">
    <property type="entry name" value="Integrin alpha, N-terminal"/>
    <property type="match status" value="1"/>
</dbReference>
<keyword evidence="10 13" id="KW-0675">Receptor</keyword>
<dbReference type="SUPFAM" id="SSF69179">
    <property type="entry name" value="Integrin domains"/>
    <property type="match status" value="3"/>
</dbReference>
<gene>
    <name evidence="17" type="ORF">B7P43_G13070</name>
</gene>
<dbReference type="InterPro" id="IPR048286">
    <property type="entry name" value="Integrin_alpha_Ig-like_3"/>
</dbReference>
<evidence type="ECO:0000256" key="1">
    <source>
        <dbReference type="ARBA" id="ARBA00004479"/>
    </source>
</evidence>
<feature type="region of interest" description="Disordered" evidence="14">
    <location>
        <begin position="494"/>
        <end position="555"/>
    </location>
</feature>
<keyword evidence="8 13" id="KW-0401">Integrin</keyword>
<feature type="repeat" description="FG-GAP" evidence="12">
    <location>
        <begin position="1"/>
        <end position="54"/>
    </location>
</feature>
<dbReference type="FunCoup" id="A0A2J7QM73">
    <property type="interactions" value="3"/>
</dbReference>
<evidence type="ECO:0000256" key="6">
    <source>
        <dbReference type="ARBA" id="ARBA00022889"/>
    </source>
</evidence>
<keyword evidence="4" id="KW-0732">Signal</keyword>
<dbReference type="GO" id="GO:0008305">
    <property type="term" value="C:integrin complex"/>
    <property type="evidence" value="ECO:0007669"/>
    <property type="project" value="InterPro"/>
</dbReference>
<dbReference type="Gene3D" id="1.20.5.930">
    <property type="entry name" value="Bicelle-embedded integrin alpha(iib) transmembrane segment"/>
    <property type="match status" value="1"/>
</dbReference>
<keyword evidence="18" id="KW-1185">Reference proteome</keyword>
<dbReference type="Gene3D" id="2.60.40.1510">
    <property type="entry name" value="ntegrin, alpha v. Chain A, domain 3"/>
    <property type="match status" value="1"/>
</dbReference>
<dbReference type="Gene3D" id="2.60.40.1530">
    <property type="entry name" value="ntegrin, alpha v. Chain A, domain 4"/>
    <property type="match status" value="1"/>
</dbReference>
<evidence type="ECO:0000256" key="13">
    <source>
        <dbReference type="RuleBase" id="RU003762"/>
    </source>
</evidence>
<evidence type="ECO:0000256" key="7">
    <source>
        <dbReference type="ARBA" id="ARBA00022989"/>
    </source>
</evidence>
<dbReference type="SUPFAM" id="SSF69318">
    <property type="entry name" value="Integrin alpha N-terminal domain"/>
    <property type="match status" value="1"/>
</dbReference>
<keyword evidence="7 13" id="KW-1133">Transmembrane helix</keyword>
<protein>
    <submittedName>
        <fullName evidence="17">Uncharacterized protein</fullName>
    </submittedName>
</protein>
<comment type="subcellular location">
    <subcellularLocation>
        <location evidence="1 13">Membrane</location>
        <topology evidence="1 13">Single-pass type I membrane protein</topology>
    </subcellularLocation>
</comment>
<keyword evidence="3 13" id="KW-0812">Transmembrane</keyword>
<dbReference type="OrthoDB" id="5573735at2759"/>
<feature type="compositionally biased region" description="Polar residues" evidence="14">
    <location>
        <begin position="511"/>
        <end position="528"/>
    </location>
</feature>
<organism evidence="17 18">
    <name type="scientific">Cryptotermes secundus</name>
    <dbReference type="NCBI Taxonomy" id="105785"/>
    <lineage>
        <taxon>Eukaryota</taxon>
        <taxon>Metazoa</taxon>
        <taxon>Ecdysozoa</taxon>
        <taxon>Arthropoda</taxon>
        <taxon>Hexapoda</taxon>
        <taxon>Insecta</taxon>
        <taxon>Pterygota</taxon>
        <taxon>Neoptera</taxon>
        <taxon>Polyneoptera</taxon>
        <taxon>Dictyoptera</taxon>
        <taxon>Blattodea</taxon>
        <taxon>Blattoidea</taxon>
        <taxon>Termitoidae</taxon>
        <taxon>Kalotermitidae</taxon>
        <taxon>Cryptotermitinae</taxon>
        <taxon>Cryptotermes</taxon>
    </lineage>
</organism>
<dbReference type="InterPro" id="IPR048285">
    <property type="entry name" value="Integrin_alpha_Ig-like_2"/>
</dbReference>
<dbReference type="GO" id="GO:0007160">
    <property type="term" value="P:cell-matrix adhesion"/>
    <property type="evidence" value="ECO:0007669"/>
    <property type="project" value="TreeGrafter"/>
</dbReference>
<reference evidence="17 18" key="1">
    <citation type="submission" date="2017-12" db="EMBL/GenBank/DDBJ databases">
        <title>Hemimetabolous genomes reveal molecular basis of termite eusociality.</title>
        <authorList>
            <person name="Harrison M.C."/>
            <person name="Jongepier E."/>
            <person name="Robertson H.M."/>
            <person name="Arning N."/>
            <person name="Bitard-Feildel T."/>
            <person name="Chao H."/>
            <person name="Childers C.P."/>
            <person name="Dinh H."/>
            <person name="Doddapaneni H."/>
            <person name="Dugan S."/>
            <person name="Gowin J."/>
            <person name="Greiner C."/>
            <person name="Han Y."/>
            <person name="Hu H."/>
            <person name="Hughes D.S.T."/>
            <person name="Huylmans A.-K."/>
            <person name="Kemena C."/>
            <person name="Kremer L.P.M."/>
            <person name="Lee S.L."/>
            <person name="Lopez-Ezquerra A."/>
            <person name="Mallet L."/>
            <person name="Monroy-Kuhn J.M."/>
            <person name="Moser A."/>
            <person name="Murali S.C."/>
            <person name="Muzny D.M."/>
            <person name="Otani S."/>
            <person name="Piulachs M.-D."/>
            <person name="Poelchau M."/>
            <person name="Qu J."/>
            <person name="Schaub F."/>
            <person name="Wada-Katsumata A."/>
            <person name="Worley K.C."/>
            <person name="Xie Q."/>
            <person name="Ylla G."/>
            <person name="Poulsen M."/>
            <person name="Gibbs R.A."/>
            <person name="Schal C."/>
            <person name="Richards S."/>
            <person name="Belles X."/>
            <person name="Korb J."/>
            <person name="Bornberg-Bauer E."/>
        </authorList>
    </citation>
    <scope>NUCLEOTIDE SEQUENCE [LARGE SCALE GENOMIC DNA]</scope>
    <source>
        <tissue evidence="17">Whole body</tissue>
    </source>
</reference>
<evidence type="ECO:0000256" key="12">
    <source>
        <dbReference type="PROSITE-ProRule" id="PRU00803"/>
    </source>
</evidence>
<dbReference type="InterPro" id="IPR000413">
    <property type="entry name" value="Integrin_alpha"/>
</dbReference>
<evidence type="ECO:0000259" key="16">
    <source>
        <dbReference type="Pfam" id="PF20806"/>
    </source>
</evidence>
<keyword evidence="5" id="KW-0677">Repeat</keyword>
<keyword evidence="6 13" id="KW-0130">Cell adhesion</keyword>
<dbReference type="InParanoid" id="A0A2J7QM73"/>
<accession>A0A2J7QM73</accession>
<evidence type="ECO:0000256" key="10">
    <source>
        <dbReference type="ARBA" id="ARBA00023170"/>
    </source>
</evidence>
<dbReference type="STRING" id="105785.A0A2J7QM73"/>
<dbReference type="PROSITE" id="PS51470">
    <property type="entry name" value="FG_GAP"/>
    <property type="match status" value="2"/>
</dbReference>
<evidence type="ECO:0000256" key="5">
    <source>
        <dbReference type="ARBA" id="ARBA00022737"/>
    </source>
</evidence>
<comment type="caution">
    <text evidence="17">The sequence shown here is derived from an EMBL/GenBank/DDBJ whole genome shotgun (WGS) entry which is preliminary data.</text>
</comment>